<dbReference type="AlphaFoldDB" id="A0AAW0TKW7"/>
<evidence type="ECO:0000313" key="2">
    <source>
        <dbReference type="Proteomes" id="UP001487740"/>
    </source>
</evidence>
<dbReference type="EMBL" id="JARAKH010000030">
    <property type="protein sequence ID" value="KAK8387330.1"/>
    <property type="molecule type" value="Genomic_DNA"/>
</dbReference>
<gene>
    <name evidence="1" type="ORF">O3P69_018126</name>
</gene>
<dbReference type="Proteomes" id="UP001487740">
    <property type="component" value="Unassembled WGS sequence"/>
</dbReference>
<evidence type="ECO:0000313" key="1">
    <source>
        <dbReference type="EMBL" id="KAK8387330.1"/>
    </source>
</evidence>
<organism evidence="1 2">
    <name type="scientific">Scylla paramamosain</name>
    <name type="common">Mud crab</name>
    <dbReference type="NCBI Taxonomy" id="85552"/>
    <lineage>
        <taxon>Eukaryota</taxon>
        <taxon>Metazoa</taxon>
        <taxon>Ecdysozoa</taxon>
        <taxon>Arthropoda</taxon>
        <taxon>Crustacea</taxon>
        <taxon>Multicrustacea</taxon>
        <taxon>Malacostraca</taxon>
        <taxon>Eumalacostraca</taxon>
        <taxon>Eucarida</taxon>
        <taxon>Decapoda</taxon>
        <taxon>Pleocyemata</taxon>
        <taxon>Brachyura</taxon>
        <taxon>Eubrachyura</taxon>
        <taxon>Portunoidea</taxon>
        <taxon>Portunidae</taxon>
        <taxon>Portuninae</taxon>
        <taxon>Scylla</taxon>
    </lineage>
</organism>
<accession>A0AAW0TKW7</accession>
<proteinExistence type="predicted"/>
<sequence>MRLAALLYRDVASSVTTDVFTRNEVSRAPPRSACWQTRLRDPACPGTWSLKRSRDSAYQSKKCALYEADYLKFHLTGLQCQNKLQATY</sequence>
<name>A0AAW0TKW7_SCYPA</name>
<protein>
    <submittedName>
        <fullName evidence="1">Uncharacterized protein</fullName>
    </submittedName>
</protein>
<comment type="caution">
    <text evidence="1">The sequence shown here is derived from an EMBL/GenBank/DDBJ whole genome shotgun (WGS) entry which is preliminary data.</text>
</comment>
<keyword evidence="2" id="KW-1185">Reference proteome</keyword>
<reference evidence="1 2" key="1">
    <citation type="submission" date="2023-03" db="EMBL/GenBank/DDBJ databases">
        <title>High-quality genome of Scylla paramamosain provides insights in environmental adaptation.</title>
        <authorList>
            <person name="Zhang L."/>
        </authorList>
    </citation>
    <scope>NUCLEOTIDE SEQUENCE [LARGE SCALE GENOMIC DNA]</scope>
    <source>
        <strain evidence="1">LZ_2023a</strain>
        <tissue evidence="1">Muscle</tissue>
    </source>
</reference>